<accession>A0AAE0FQC9</accession>
<dbReference type="Proteomes" id="UP001190700">
    <property type="component" value="Unassembled WGS sequence"/>
</dbReference>
<feature type="region of interest" description="Disordered" evidence="1">
    <location>
        <begin position="45"/>
        <end position="117"/>
    </location>
</feature>
<proteinExistence type="predicted"/>
<dbReference type="EMBL" id="LGRX02015061">
    <property type="protein sequence ID" value="KAK3263768.1"/>
    <property type="molecule type" value="Genomic_DNA"/>
</dbReference>
<feature type="compositionally biased region" description="Basic residues" evidence="1">
    <location>
        <begin position="80"/>
        <end position="93"/>
    </location>
</feature>
<organism evidence="2 3">
    <name type="scientific">Cymbomonas tetramitiformis</name>
    <dbReference type="NCBI Taxonomy" id="36881"/>
    <lineage>
        <taxon>Eukaryota</taxon>
        <taxon>Viridiplantae</taxon>
        <taxon>Chlorophyta</taxon>
        <taxon>Pyramimonadophyceae</taxon>
        <taxon>Pyramimonadales</taxon>
        <taxon>Pyramimonadaceae</taxon>
        <taxon>Cymbomonas</taxon>
    </lineage>
</organism>
<evidence type="ECO:0000256" key="1">
    <source>
        <dbReference type="SAM" id="MobiDB-lite"/>
    </source>
</evidence>
<feature type="region of interest" description="Disordered" evidence="1">
    <location>
        <begin position="1"/>
        <end position="25"/>
    </location>
</feature>
<name>A0AAE0FQC9_9CHLO</name>
<evidence type="ECO:0000313" key="3">
    <source>
        <dbReference type="Proteomes" id="UP001190700"/>
    </source>
</evidence>
<keyword evidence="3" id="KW-1185">Reference proteome</keyword>
<gene>
    <name evidence="2" type="ORF">CYMTET_27448</name>
</gene>
<sequence length="160" mass="17919">LTPLPQCCEDAGSAGSSDVLGRQEAASQSQCFAGNLWIKCRQEGDRGGLEQKGGQWSGRSRSRLSEGNPDAAKERGQSGKWKRTRTWKPRAGHGRFPECPSAGAQARHPLRGTKDPVVKDSRSAHQQEHRHGTLFEIFIFPDRLFFPDRYFSPTYFDSDR</sequence>
<evidence type="ECO:0000313" key="2">
    <source>
        <dbReference type="EMBL" id="KAK3263768.1"/>
    </source>
</evidence>
<comment type="caution">
    <text evidence="2">The sequence shown here is derived from an EMBL/GenBank/DDBJ whole genome shotgun (WGS) entry which is preliminary data.</text>
</comment>
<feature type="non-terminal residue" evidence="2">
    <location>
        <position position="1"/>
    </location>
</feature>
<dbReference type="AlphaFoldDB" id="A0AAE0FQC9"/>
<reference evidence="2 3" key="1">
    <citation type="journal article" date="2015" name="Genome Biol. Evol.">
        <title>Comparative Genomics of a Bacterivorous Green Alga Reveals Evolutionary Causalities and Consequences of Phago-Mixotrophic Mode of Nutrition.</title>
        <authorList>
            <person name="Burns J.A."/>
            <person name="Paasch A."/>
            <person name="Narechania A."/>
            <person name="Kim E."/>
        </authorList>
    </citation>
    <scope>NUCLEOTIDE SEQUENCE [LARGE SCALE GENOMIC DNA]</scope>
    <source>
        <strain evidence="2 3">PLY_AMNH</strain>
    </source>
</reference>
<protein>
    <submittedName>
        <fullName evidence="2">Uncharacterized protein</fullName>
    </submittedName>
</protein>